<dbReference type="PANTHER" id="PTHR46534:SF1">
    <property type="entry name" value="IGGFC-BINDING PROTEIN N-TERMINAL DOMAIN-CONTAINING PROTEIN"/>
    <property type="match status" value="1"/>
</dbReference>
<dbReference type="Pfam" id="PF18911">
    <property type="entry name" value="PKD_4"/>
    <property type="match status" value="1"/>
</dbReference>
<protein>
    <recommendedName>
        <fullName evidence="2">PKD domain-containing protein</fullName>
    </recommendedName>
</protein>
<dbReference type="InterPro" id="IPR035986">
    <property type="entry name" value="PKD_dom_sf"/>
</dbReference>
<feature type="signal peptide" evidence="1">
    <location>
        <begin position="1"/>
        <end position="20"/>
    </location>
</feature>
<feature type="domain" description="PKD" evidence="2">
    <location>
        <begin position="487"/>
        <end position="530"/>
    </location>
</feature>
<dbReference type="PANTHER" id="PTHR46534">
    <property type="entry name" value="IGGFC_BINDING DOMAIN-CONTAINING PROTEIN"/>
    <property type="match status" value="1"/>
</dbReference>
<organism evidence="3 4">
    <name type="scientific">Algoriphagus sanaruensis</name>
    <dbReference type="NCBI Taxonomy" id="1727163"/>
    <lineage>
        <taxon>Bacteria</taxon>
        <taxon>Pseudomonadati</taxon>
        <taxon>Bacteroidota</taxon>
        <taxon>Cytophagia</taxon>
        <taxon>Cytophagales</taxon>
        <taxon>Cyclobacteriaceae</taxon>
        <taxon>Algoriphagus</taxon>
    </lineage>
</organism>
<dbReference type="OrthoDB" id="7794186at2"/>
<dbReference type="Pfam" id="PF13573">
    <property type="entry name" value="SprB"/>
    <property type="match status" value="2"/>
</dbReference>
<dbReference type="AlphaFoldDB" id="A0A142ENG2"/>
<dbReference type="RefSeq" id="WP_067546585.1">
    <property type="nucleotide sequence ID" value="NZ_CP012836.1"/>
</dbReference>
<dbReference type="KEGG" id="alm:AO498_09560"/>
<feature type="chain" id="PRO_5007494777" description="PKD domain-containing protein" evidence="1">
    <location>
        <begin position="21"/>
        <end position="1039"/>
    </location>
</feature>
<dbReference type="PROSITE" id="PS50093">
    <property type="entry name" value="PKD"/>
    <property type="match status" value="1"/>
</dbReference>
<keyword evidence="4" id="KW-1185">Reference proteome</keyword>
<evidence type="ECO:0000256" key="1">
    <source>
        <dbReference type="SAM" id="SignalP"/>
    </source>
</evidence>
<dbReference type="InterPro" id="IPR045829">
    <property type="entry name" value="PKD_6"/>
</dbReference>
<reference evidence="3 4" key="2">
    <citation type="journal article" date="2016" name="Genome Announc.">
        <title>Complete Genome Sequence of Algoriphagus sp. Strain M8-2, Isolated from a Brackish Lake.</title>
        <authorList>
            <person name="Muraguchi Y."/>
            <person name="Kushimoto K."/>
            <person name="Ohtsubo Y."/>
            <person name="Suzuki T."/>
            <person name="Dohra H."/>
            <person name="Kimbara K."/>
            <person name="Shintani M."/>
        </authorList>
    </citation>
    <scope>NUCLEOTIDE SEQUENCE [LARGE SCALE GENOMIC DNA]</scope>
    <source>
        <strain evidence="3 4">M8-2</strain>
    </source>
</reference>
<dbReference type="STRING" id="1727163.AO498_09560"/>
<dbReference type="EMBL" id="CP012836">
    <property type="protein sequence ID" value="AMQ56667.1"/>
    <property type="molecule type" value="Genomic_DNA"/>
</dbReference>
<dbReference type="Pfam" id="PF19408">
    <property type="entry name" value="PKD_6"/>
    <property type="match status" value="1"/>
</dbReference>
<accession>A0A142ENG2</accession>
<dbReference type="Proteomes" id="UP000073816">
    <property type="component" value="Chromosome"/>
</dbReference>
<gene>
    <name evidence="3" type="ORF">AO498_09560</name>
</gene>
<dbReference type="InterPro" id="IPR013783">
    <property type="entry name" value="Ig-like_fold"/>
</dbReference>
<dbReference type="PATRIC" id="fig|1727163.4.peg.1998"/>
<dbReference type="Gene3D" id="2.60.40.10">
    <property type="entry name" value="Immunoglobulins"/>
    <property type="match status" value="1"/>
</dbReference>
<evidence type="ECO:0000313" key="3">
    <source>
        <dbReference type="EMBL" id="AMQ56667.1"/>
    </source>
</evidence>
<dbReference type="InterPro" id="IPR000601">
    <property type="entry name" value="PKD_dom"/>
</dbReference>
<dbReference type="Pfam" id="PF17517">
    <property type="entry name" value="IgGFc_binding"/>
    <property type="match status" value="1"/>
</dbReference>
<proteinExistence type="predicted"/>
<evidence type="ECO:0000259" key="2">
    <source>
        <dbReference type="PROSITE" id="PS50093"/>
    </source>
</evidence>
<keyword evidence="1" id="KW-0732">Signal</keyword>
<dbReference type="CDD" id="cd00146">
    <property type="entry name" value="PKD"/>
    <property type="match status" value="1"/>
</dbReference>
<dbReference type="InterPro" id="IPR035234">
    <property type="entry name" value="IgGFc-bd_N"/>
</dbReference>
<evidence type="ECO:0000313" key="4">
    <source>
        <dbReference type="Proteomes" id="UP000073816"/>
    </source>
</evidence>
<sequence length="1039" mass="113800">MKIGILTFLFGCFFALSSFSQVNTLGKDFYVAFMENGRSLDSVNTAPEKALIMITAAEKTVGMIETPREVIPFELEKGQSFSKEFEANAEGLIHPISGEIDQRKIHVTSTGLIAVHAMNGRAYSSDGTVVLPTPALGFDYMVFTHHEKVWVTGSTLNHTMLESAFVIVATDDDTEVEILTSVRTMNGLPANYRLVINLNAGETYQLKSQEDLSGTRIKVLNDAGSNCKKIAVFASNRMTSSGICGTTGDHLFQQAYPVKTWGKEFIHVPFKDRTAGEFVKILALEDDTEVWVNGVSKGKINAGKQMRLEFKKNDLAYITTSKPSSAAVLSKSGFCNEFFVASLGDPTFLVYSPLDQRIQEAFFTTGKLYGRFNVTISHLVNLLVPKGTATQTRLDGQSIGNQFKSVPGTDFDYAQIEVAEGAHTISNPEGLIGYVYASGQIESYSYSIGTNLDNIQYEASSTYDFEVIGDQVACLNQVGTWEIAPENPIYSIFSWDFGDGSSFEEGKIVGHTYEKPGKYIISVFASSGSGRCDEEERFQFQVEVFESKGILEGPASVCPELDEVNYFLKDTLNVHRTEWKVEGGELIEKDLLSAKVKWGTPNANASISVKLFTEQGCPSEWITFPVEITEQIAPGLPEGDSGICGGSSVLTYCVPFPSSNRIYTWTVVGGNIQSGQGSESIKVEWDLNAPTKQIFYTEESQLNAACFGTSPVLEVDIYPPMQVNIFLQENPSCPGESNGKIILDILGGSGKYRVNWNHDPQLNKFEATGLAKGTYEVEIEDETGCDLQLIQVELRDPEPLNFLGMIEVKEVSCFDGSDGEVVLNITGGTPPYQVPDFESELHPNGLHVKGLKAGVQTIFLQDSRGCVLPISVEIPGASEITAQAIIENPGCEGSLDGVLELEISGGTPPYEITWSNGRSGQRIDQLPFGSYSYVIKDSNGCEVNGSTVVNQARPEVRMPTGFDPSQWAFGPVSNCTISYELLIWDRWGGLIYSGSDGWDGRIKGELAPQGSYSYQIKYEYRLEGEMTSSTQRGGFVLVR</sequence>
<name>A0A142ENG2_9BACT</name>
<dbReference type="SUPFAM" id="SSF49299">
    <property type="entry name" value="PKD domain"/>
    <property type="match status" value="1"/>
</dbReference>
<reference evidence="4" key="1">
    <citation type="submission" date="2015-09" db="EMBL/GenBank/DDBJ databases">
        <title>Complete sequence of Algoriphagus sp. M8-2.</title>
        <authorList>
            <person name="Shintani M."/>
        </authorList>
    </citation>
    <scope>NUCLEOTIDE SEQUENCE [LARGE SCALE GENOMIC DNA]</scope>
    <source>
        <strain evidence="4">M8-2</strain>
    </source>
</reference>
<dbReference type="InterPro" id="IPR025667">
    <property type="entry name" value="SprB_repeat"/>
</dbReference>